<evidence type="ECO:0000256" key="2">
    <source>
        <dbReference type="ARBA" id="ARBA00004991"/>
    </source>
</evidence>
<name>A0A2X0KWQ9_9BASI</name>
<feature type="binding site" evidence="18">
    <location>
        <position position="362"/>
    </location>
    <ligand>
        <name>Zn(2+)</name>
        <dbReference type="ChEBI" id="CHEBI:29105"/>
        <label>1</label>
    </ligand>
</feature>
<dbReference type="Gene3D" id="3.10.120.10">
    <property type="entry name" value="Cytochrome b5-like heme/steroid binding domain"/>
    <property type="match status" value="1"/>
</dbReference>
<dbReference type="InterPro" id="IPR006694">
    <property type="entry name" value="Fatty_acid_hydroxylase"/>
</dbReference>
<feature type="binding site" description="axial binding residue" evidence="19">
    <location>
        <position position="80"/>
    </location>
    <ligand>
        <name>heme</name>
        <dbReference type="ChEBI" id="CHEBI:30413"/>
    </ligand>
    <ligandPart>
        <name>Fe</name>
        <dbReference type="ChEBI" id="CHEBI:18248"/>
    </ligandPart>
</feature>
<dbReference type="GO" id="GO:0005506">
    <property type="term" value="F:iron ion binding"/>
    <property type="evidence" value="ECO:0007669"/>
    <property type="project" value="InterPro"/>
</dbReference>
<feature type="binding site" evidence="18">
    <location>
        <position position="358"/>
    </location>
    <ligand>
        <name>Zn(2+)</name>
        <dbReference type="ChEBI" id="CHEBI:29105"/>
        <label>1</label>
    </ligand>
</feature>
<dbReference type="Pfam" id="PF04116">
    <property type="entry name" value="FA_hydroxylase"/>
    <property type="match status" value="1"/>
</dbReference>
<dbReference type="PANTHER" id="PTHR12863">
    <property type="entry name" value="FATTY ACID HYDROXYLASE"/>
    <property type="match status" value="1"/>
</dbReference>
<proteinExistence type="inferred from homology"/>
<dbReference type="InterPro" id="IPR036400">
    <property type="entry name" value="Cyt_B5-like_heme/steroid_sf"/>
</dbReference>
<dbReference type="GO" id="GO:0005789">
    <property type="term" value="C:endoplasmic reticulum membrane"/>
    <property type="evidence" value="ECO:0007669"/>
    <property type="project" value="UniProtKB-SubCell"/>
</dbReference>
<dbReference type="GO" id="GO:0006633">
    <property type="term" value="P:fatty acid biosynthetic process"/>
    <property type="evidence" value="ECO:0007669"/>
    <property type="project" value="UniProtKB-KW"/>
</dbReference>
<comment type="cofactor">
    <cofactor evidence="19">
        <name>Fe cation</name>
        <dbReference type="ChEBI" id="CHEBI:24875"/>
    </cofactor>
</comment>
<comment type="subcellular location">
    <subcellularLocation>
        <location evidence="1">Endoplasmic reticulum membrane</location>
        <topology evidence="1">Multi-pass membrane protein</topology>
    </subcellularLocation>
</comment>
<dbReference type="GO" id="GO:0020037">
    <property type="term" value="F:heme binding"/>
    <property type="evidence" value="ECO:0007669"/>
    <property type="project" value="InterPro"/>
</dbReference>
<feature type="transmembrane region" description="Helical" evidence="20">
    <location>
        <begin position="180"/>
        <end position="199"/>
    </location>
</feature>
<keyword evidence="11 18" id="KW-0862">Zinc</keyword>
<evidence type="ECO:0000256" key="18">
    <source>
        <dbReference type="PIRSR" id="PIRSR005149-1"/>
    </source>
</evidence>
<evidence type="ECO:0000256" key="11">
    <source>
        <dbReference type="ARBA" id="ARBA00022833"/>
    </source>
</evidence>
<dbReference type="PROSITE" id="PS00191">
    <property type="entry name" value="CYTOCHROME_B5_1"/>
    <property type="match status" value="1"/>
</dbReference>
<evidence type="ECO:0000256" key="12">
    <source>
        <dbReference type="ARBA" id="ARBA00022989"/>
    </source>
</evidence>
<evidence type="ECO:0000256" key="8">
    <source>
        <dbReference type="ARBA" id="ARBA00022723"/>
    </source>
</evidence>
<evidence type="ECO:0000313" key="22">
    <source>
        <dbReference type="EMBL" id="SCZ96848.1"/>
    </source>
</evidence>
<feature type="transmembrane region" description="Helical" evidence="20">
    <location>
        <begin position="292"/>
        <end position="309"/>
    </location>
</feature>
<keyword evidence="17" id="KW-0275">Fatty acid biosynthesis</keyword>
<comment type="cofactor">
    <cofactor evidence="18">
        <name>Zn(2+)</name>
        <dbReference type="ChEBI" id="CHEBI:29105"/>
    </cofactor>
    <text evidence="18">Binds 2 Zn(2+) ions per subunit that likely form a catalytic dimetal center.</text>
</comment>
<keyword evidence="7 20" id="KW-0812">Transmembrane</keyword>
<evidence type="ECO:0000256" key="6">
    <source>
        <dbReference type="ARBA" id="ARBA00022617"/>
    </source>
</evidence>
<keyword evidence="13" id="KW-0560">Oxidoreductase</keyword>
<keyword evidence="16 20" id="KW-0472">Membrane</keyword>
<keyword evidence="9" id="KW-0256">Endoplasmic reticulum</keyword>
<evidence type="ECO:0000256" key="19">
    <source>
        <dbReference type="PIRSR" id="PIRSR005149-50"/>
    </source>
</evidence>
<dbReference type="InterPro" id="IPR018506">
    <property type="entry name" value="Cyt_B5_heme-BS"/>
</dbReference>
<evidence type="ECO:0000256" key="4">
    <source>
        <dbReference type="ARBA" id="ARBA00005747"/>
    </source>
</evidence>
<feature type="binding site" evidence="18">
    <location>
        <position position="262"/>
    </location>
    <ligand>
        <name>Zn(2+)</name>
        <dbReference type="ChEBI" id="CHEBI:29105"/>
        <label>1</label>
    </ligand>
</feature>
<comment type="similarity">
    <text evidence="4">Belongs to the sterol desaturase family. SCS7 subfamily.</text>
</comment>
<reference evidence="23" key="1">
    <citation type="submission" date="2016-10" db="EMBL/GenBank/DDBJ databases">
        <authorList>
            <person name="Jeantristanb JTB J.-T."/>
            <person name="Ricardo R."/>
        </authorList>
    </citation>
    <scope>NUCLEOTIDE SEQUENCE [LARGE SCALE GENOMIC DNA]</scope>
</reference>
<accession>A0A2X0KWQ9</accession>
<dbReference type="PANTHER" id="PTHR12863:SF1">
    <property type="entry name" value="FATTY ACID 2-HYDROXYLASE"/>
    <property type="match status" value="1"/>
</dbReference>
<evidence type="ECO:0000256" key="15">
    <source>
        <dbReference type="ARBA" id="ARBA00023098"/>
    </source>
</evidence>
<dbReference type="InterPro" id="IPR014430">
    <property type="entry name" value="Scs7"/>
</dbReference>
<gene>
    <name evidence="22" type="ORF">BZ3500_MVSOF-1268-A1-R1_CHR4-1G06781</name>
</gene>
<keyword evidence="15" id="KW-0443">Lipid metabolism</keyword>
<dbReference type="PRINTS" id="PR00363">
    <property type="entry name" value="CYTOCHROMEB5"/>
</dbReference>
<feature type="binding site" evidence="18">
    <location>
        <position position="361"/>
    </location>
    <ligand>
        <name>Zn(2+)</name>
        <dbReference type="ChEBI" id="CHEBI:29105"/>
        <label>1</label>
    </ligand>
</feature>
<feature type="transmembrane region" description="Helical" evidence="20">
    <location>
        <begin position="220"/>
        <end position="239"/>
    </location>
</feature>
<dbReference type="SMART" id="SM01117">
    <property type="entry name" value="Cyt-b5"/>
    <property type="match status" value="1"/>
</dbReference>
<dbReference type="PIRSF" id="PIRSF005149">
    <property type="entry name" value="IPC-B_HD"/>
    <property type="match status" value="1"/>
</dbReference>
<feature type="binding site" evidence="18">
    <location>
        <position position="281"/>
    </location>
    <ligand>
        <name>Zn(2+)</name>
        <dbReference type="ChEBI" id="CHEBI:29105"/>
        <label>1</label>
    </ligand>
</feature>
<feature type="binding site" evidence="18">
    <location>
        <position position="285"/>
    </location>
    <ligand>
        <name>Zn(2+)</name>
        <dbReference type="ChEBI" id="CHEBI:29105"/>
        <label>1</label>
    </ligand>
</feature>
<dbReference type="AlphaFoldDB" id="A0A2X0KWQ9"/>
<dbReference type="EMBL" id="FMWP01000091">
    <property type="protein sequence ID" value="SCZ96848.1"/>
    <property type="molecule type" value="Genomic_DNA"/>
</dbReference>
<protein>
    <submittedName>
        <fullName evidence="22">BZ3500_MvSof-1268-A1-R1_Chr4-1g06781 protein</fullName>
    </submittedName>
</protein>
<comment type="pathway">
    <text evidence="2">Sphingolipid metabolism.</text>
</comment>
<dbReference type="SUPFAM" id="SSF55856">
    <property type="entry name" value="Cytochrome b5-like heme/steroid binding domain"/>
    <property type="match status" value="1"/>
</dbReference>
<dbReference type="PROSITE" id="PS50255">
    <property type="entry name" value="CYTOCHROME_B5_2"/>
    <property type="match status" value="1"/>
</dbReference>
<evidence type="ECO:0000256" key="9">
    <source>
        <dbReference type="ARBA" id="ARBA00022824"/>
    </source>
</evidence>
<dbReference type="GO" id="GO:0080132">
    <property type="term" value="F:fatty acid 2-hydroxylase activity"/>
    <property type="evidence" value="ECO:0007669"/>
    <property type="project" value="InterPro"/>
</dbReference>
<feature type="transmembrane region" description="Helical" evidence="20">
    <location>
        <begin position="321"/>
        <end position="342"/>
    </location>
</feature>
<dbReference type="InterPro" id="IPR001199">
    <property type="entry name" value="Cyt_B5-like_heme/steroid-bd"/>
</dbReference>
<feature type="binding site" description="axial binding residue" evidence="19">
    <location>
        <position position="53"/>
    </location>
    <ligand>
        <name>heme</name>
        <dbReference type="ChEBI" id="CHEBI:30413"/>
    </ligand>
    <ligandPart>
        <name>Fe</name>
        <dbReference type="ChEBI" id="CHEBI:18248"/>
    </ligandPart>
</feature>
<dbReference type="STRING" id="289078.A0A2X0KWQ9"/>
<sequence>MSSMSGTSVTSAAPSRRTRIYLLEDVRKHRSSKDCWVVHDNKVYDVTPFLEDHPGGDDLILHYAGKDITSVMADPVEHSHSDSAYELLQQYQLGVIGAEERITNEDFVWNEKFEPQDTDTSQDWQKNQFLDLQRPLVMQMLRSDFSKAFYLQQVHQPRHMSEPATLFGPWYLEMLTRTSWYVVPIVWTPITLYFLYCAWMQQPVALDFSTRATRLGLSFLFGNFVWTVSRLWAFSVTGHRELMSEGLLAQILEYTLHRFLFHMEAVLPDHPFALTLHFLLHGIHHYLPMDRLRLVMPPILFAALSYPFIRLAHSIFPHNIAYGIIAGAYTFYIGYDLLHYFMHHAKLPRVLKAQKSWHMEHHYKEPNLGYGVTSPFWDMVFDTVFDAKARRMEGGKMKAEL</sequence>
<evidence type="ECO:0000256" key="7">
    <source>
        <dbReference type="ARBA" id="ARBA00022692"/>
    </source>
</evidence>
<keyword evidence="5" id="KW-0444">Lipid biosynthesis</keyword>
<feature type="binding site" evidence="18">
    <location>
        <position position="257"/>
    </location>
    <ligand>
        <name>Zn(2+)</name>
        <dbReference type="ChEBI" id="CHEBI:29105"/>
        <label>1</label>
    </ligand>
</feature>
<feature type="domain" description="Cytochrome b5 heme-binding" evidence="21">
    <location>
        <begin position="18"/>
        <end position="97"/>
    </location>
</feature>
<dbReference type="Pfam" id="PF00173">
    <property type="entry name" value="Cyt-b5"/>
    <property type="match status" value="1"/>
</dbReference>
<feature type="binding site" evidence="18">
    <location>
        <position position="343"/>
    </location>
    <ligand>
        <name>Zn(2+)</name>
        <dbReference type="ChEBI" id="CHEBI:29105"/>
        <label>1</label>
    </ligand>
</feature>
<keyword evidence="6 19" id="KW-0349">Heme</keyword>
<dbReference type="Proteomes" id="UP000249723">
    <property type="component" value="Unassembled WGS sequence"/>
</dbReference>
<evidence type="ECO:0000256" key="3">
    <source>
        <dbReference type="ARBA" id="ARBA00005189"/>
    </source>
</evidence>
<comment type="pathway">
    <text evidence="3">Lipid metabolism.</text>
</comment>
<evidence type="ECO:0000256" key="16">
    <source>
        <dbReference type="ARBA" id="ARBA00023136"/>
    </source>
</evidence>
<keyword evidence="23" id="KW-1185">Reference proteome</keyword>
<evidence type="ECO:0000256" key="13">
    <source>
        <dbReference type="ARBA" id="ARBA00023002"/>
    </source>
</evidence>
<dbReference type="OrthoDB" id="2204368at2759"/>
<keyword evidence="14 19" id="KW-0408">Iron</keyword>
<keyword evidence="10" id="KW-0276">Fatty acid metabolism</keyword>
<evidence type="ECO:0000256" key="20">
    <source>
        <dbReference type="SAM" id="Phobius"/>
    </source>
</evidence>
<evidence type="ECO:0000256" key="17">
    <source>
        <dbReference type="ARBA" id="ARBA00023160"/>
    </source>
</evidence>
<evidence type="ECO:0000256" key="1">
    <source>
        <dbReference type="ARBA" id="ARBA00004477"/>
    </source>
</evidence>
<organism evidence="22 23">
    <name type="scientific">Microbotryum saponariae</name>
    <dbReference type="NCBI Taxonomy" id="289078"/>
    <lineage>
        <taxon>Eukaryota</taxon>
        <taxon>Fungi</taxon>
        <taxon>Dikarya</taxon>
        <taxon>Basidiomycota</taxon>
        <taxon>Pucciniomycotina</taxon>
        <taxon>Microbotryomycetes</taxon>
        <taxon>Microbotryales</taxon>
        <taxon>Microbotryaceae</taxon>
        <taxon>Microbotryum</taxon>
    </lineage>
</organism>
<keyword evidence="12 20" id="KW-1133">Transmembrane helix</keyword>
<evidence type="ECO:0000256" key="5">
    <source>
        <dbReference type="ARBA" id="ARBA00022516"/>
    </source>
</evidence>
<evidence type="ECO:0000313" key="23">
    <source>
        <dbReference type="Proteomes" id="UP000249723"/>
    </source>
</evidence>
<evidence type="ECO:0000256" key="14">
    <source>
        <dbReference type="ARBA" id="ARBA00023004"/>
    </source>
</evidence>
<feature type="binding site" evidence="18">
    <location>
        <position position="284"/>
    </location>
    <ligand>
        <name>Zn(2+)</name>
        <dbReference type="ChEBI" id="CHEBI:29105"/>
        <label>1</label>
    </ligand>
</feature>
<keyword evidence="8 18" id="KW-0479">Metal-binding</keyword>
<evidence type="ECO:0000259" key="21">
    <source>
        <dbReference type="PROSITE" id="PS50255"/>
    </source>
</evidence>
<evidence type="ECO:0000256" key="10">
    <source>
        <dbReference type="ARBA" id="ARBA00022832"/>
    </source>
</evidence>
<feature type="binding site" evidence="18">
    <location>
        <position position="339"/>
    </location>
    <ligand>
        <name>Zn(2+)</name>
        <dbReference type="ChEBI" id="CHEBI:29105"/>
        <label>1</label>
    </ligand>
</feature>
<dbReference type="FunFam" id="3.10.120.10:FF:000002">
    <property type="entry name" value="Cytochrome b5 type B"/>
    <property type="match status" value="1"/>
</dbReference>